<evidence type="ECO:0000256" key="1">
    <source>
        <dbReference type="SAM" id="MobiDB-lite"/>
    </source>
</evidence>
<feature type="region of interest" description="Disordered" evidence="1">
    <location>
        <begin position="238"/>
        <end position="259"/>
    </location>
</feature>
<dbReference type="Gene3D" id="3.40.50.1820">
    <property type="entry name" value="alpha/beta hydrolase"/>
    <property type="match status" value="1"/>
</dbReference>
<protein>
    <submittedName>
        <fullName evidence="2">Alpha/beta-hydrolase</fullName>
    </submittedName>
</protein>
<dbReference type="SUPFAM" id="SSF53474">
    <property type="entry name" value="alpha/beta-Hydrolases"/>
    <property type="match status" value="1"/>
</dbReference>
<evidence type="ECO:0000313" key="2">
    <source>
        <dbReference type="EMBL" id="PYH67474.1"/>
    </source>
</evidence>
<proteinExistence type="predicted"/>
<dbReference type="EMBL" id="KZ821630">
    <property type="protein sequence ID" value="PYH67474.1"/>
    <property type="molecule type" value="Genomic_DNA"/>
</dbReference>
<feature type="non-terminal residue" evidence="2">
    <location>
        <position position="1"/>
    </location>
</feature>
<dbReference type="GO" id="GO:0016787">
    <property type="term" value="F:hydrolase activity"/>
    <property type="evidence" value="ECO:0007669"/>
    <property type="project" value="UniProtKB-KW"/>
</dbReference>
<dbReference type="OrthoDB" id="94039at2759"/>
<feature type="compositionally biased region" description="Basic and acidic residues" evidence="1">
    <location>
        <begin position="238"/>
        <end position="249"/>
    </location>
</feature>
<dbReference type="InterPro" id="IPR029058">
    <property type="entry name" value="AB_hydrolase_fold"/>
</dbReference>
<reference evidence="2" key="1">
    <citation type="submission" date="2016-12" db="EMBL/GenBank/DDBJ databases">
        <title>The genomes of Aspergillus section Nigri reveals drivers in fungal speciation.</title>
        <authorList>
            <consortium name="DOE Joint Genome Institute"/>
            <person name="Vesth T.C."/>
            <person name="Nybo J."/>
            <person name="Theobald S."/>
            <person name="Brandl J."/>
            <person name="Frisvad J.C."/>
            <person name="Nielsen K.F."/>
            <person name="Lyhne E.K."/>
            <person name="Kogle M.E."/>
            <person name="Kuo A."/>
            <person name="Riley R."/>
            <person name="Clum A."/>
            <person name="Nolan M."/>
            <person name="Lipzen A."/>
            <person name="Salamov A."/>
            <person name="Henrissat B."/>
            <person name="Wiebenga A."/>
            <person name="De Vries R.P."/>
            <person name="Grigoriev I.V."/>
            <person name="Mortensen U.H."/>
            <person name="Andersen M.R."/>
            <person name="Baker S.E."/>
        </authorList>
    </citation>
    <scope>NUCLEOTIDE SEQUENCE [LARGE SCALE GENOMIC DNA]</scope>
    <source>
        <strain evidence="2">CBS 113365</strain>
    </source>
</reference>
<feature type="compositionally biased region" description="Polar residues" evidence="1">
    <location>
        <begin position="250"/>
        <end position="259"/>
    </location>
</feature>
<gene>
    <name evidence="2" type="ORF">BO88DRAFT_466133</name>
</gene>
<keyword evidence="3" id="KW-1185">Reference proteome</keyword>
<organism evidence="2 3">
    <name type="scientific">Aspergillus vadensis (strain CBS 113365 / IMI 142717 / IBT 24658)</name>
    <dbReference type="NCBI Taxonomy" id="1448311"/>
    <lineage>
        <taxon>Eukaryota</taxon>
        <taxon>Fungi</taxon>
        <taxon>Dikarya</taxon>
        <taxon>Ascomycota</taxon>
        <taxon>Pezizomycotina</taxon>
        <taxon>Eurotiomycetes</taxon>
        <taxon>Eurotiomycetidae</taxon>
        <taxon>Eurotiales</taxon>
        <taxon>Aspergillaceae</taxon>
        <taxon>Aspergillus</taxon>
        <taxon>Aspergillus subgen. Circumdati</taxon>
    </lineage>
</organism>
<accession>A0A319B6N8</accession>
<sequence>AMASSSIFRVIEHTVPCQHIREYPAATRRTQEDVLHLAVKQYIPQNDHRPVPRAVTILIAPGSGFAKELYEPLCEELLVRCNRDGLGIRSIWAADPAHQGQSSIVNQELLGIDLSHFDHSRDLLQLINAKRDEMPHPIVAIAHSAGSFALVNLCLIHPRLFQAIVLIEPPITRPVTRLRNKNLYDHSTLLRPHLQFSVHRRENWPSREAAAESFRRKAFYQTWDPRAFERLVTYGLRDDPTKSPAHEKNNQSTRSAPVTLSTPLAQELASFGRPYHDLPAPDAGPNDIRNRLTHPDLDPELLTSIPFYRPEITALFSRLPYLRPSVLYIFGSESHISLPELRSDKLQVTGVATGGSGGAVAGRVHDVVMKGYSHQVPFEAVNECADEIARWLVCESRRWCKEEKACRGRWGGLTGAVDNTTVEKRWKVHFPKTHRIKSNL</sequence>
<dbReference type="Proteomes" id="UP000248405">
    <property type="component" value="Unassembled WGS sequence"/>
</dbReference>
<dbReference type="GeneID" id="37216048"/>
<dbReference type="AlphaFoldDB" id="A0A319B6N8"/>
<dbReference type="RefSeq" id="XP_025561268.1">
    <property type="nucleotide sequence ID" value="XM_025711456.1"/>
</dbReference>
<name>A0A319B6N8_ASPVC</name>
<evidence type="ECO:0000313" key="3">
    <source>
        <dbReference type="Proteomes" id="UP000248405"/>
    </source>
</evidence>